<dbReference type="EMBL" id="BARW01030861">
    <property type="protein sequence ID" value="GAJ10471.1"/>
    <property type="molecule type" value="Genomic_DNA"/>
</dbReference>
<dbReference type="AlphaFoldDB" id="X1VAW8"/>
<feature type="non-terminal residue" evidence="1">
    <location>
        <position position="64"/>
    </location>
</feature>
<dbReference type="Gene3D" id="3.30.70.1710">
    <property type="match status" value="1"/>
</dbReference>
<protein>
    <submittedName>
        <fullName evidence="1">Uncharacterized protein</fullName>
    </submittedName>
</protein>
<accession>X1VAW8</accession>
<name>X1VAW8_9ZZZZ</name>
<organism evidence="1">
    <name type="scientific">marine sediment metagenome</name>
    <dbReference type="NCBI Taxonomy" id="412755"/>
    <lineage>
        <taxon>unclassified sequences</taxon>
        <taxon>metagenomes</taxon>
        <taxon>ecological metagenomes</taxon>
    </lineage>
</organism>
<evidence type="ECO:0000313" key="1">
    <source>
        <dbReference type="EMBL" id="GAJ10471.1"/>
    </source>
</evidence>
<comment type="caution">
    <text evidence="1">The sequence shown here is derived from an EMBL/GenBank/DDBJ whole genome shotgun (WGS) entry which is preliminary data.</text>
</comment>
<reference evidence="1" key="1">
    <citation type="journal article" date="2014" name="Front. Microbiol.">
        <title>High frequency of phylogenetically diverse reductive dehalogenase-homologous genes in deep subseafloor sedimentary metagenomes.</title>
        <authorList>
            <person name="Kawai M."/>
            <person name="Futagami T."/>
            <person name="Toyoda A."/>
            <person name="Takaki Y."/>
            <person name="Nishi S."/>
            <person name="Hori S."/>
            <person name="Arai W."/>
            <person name="Tsubouchi T."/>
            <person name="Morono Y."/>
            <person name="Uchiyama I."/>
            <person name="Ito T."/>
            <person name="Fujiyama A."/>
            <person name="Inagaki F."/>
            <person name="Takami H."/>
        </authorList>
    </citation>
    <scope>NUCLEOTIDE SEQUENCE</scope>
    <source>
        <strain evidence="1">Expedition CK06-06</strain>
    </source>
</reference>
<sequence>MGEQNFQLRAYAFIDSMQPQFAAFLGSELDGDVPLATMAELWMELAPGSEIYNLLDSALKNSDA</sequence>
<dbReference type="InterPro" id="IPR037233">
    <property type="entry name" value="CcmK-like_sf"/>
</dbReference>
<gene>
    <name evidence="1" type="ORF">S12H4_49224</name>
</gene>
<proteinExistence type="predicted"/>